<keyword evidence="1" id="KW-0812">Transmembrane</keyword>
<keyword evidence="3" id="KW-1185">Reference proteome</keyword>
<keyword evidence="1" id="KW-1133">Transmembrane helix</keyword>
<evidence type="ECO:0008006" key="4">
    <source>
        <dbReference type="Google" id="ProtNLM"/>
    </source>
</evidence>
<dbReference type="Pfam" id="PF11188">
    <property type="entry name" value="DUF2975"/>
    <property type="match status" value="1"/>
</dbReference>
<dbReference type="InterPro" id="IPR021354">
    <property type="entry name" value="DUF2975"/>
</dbReference>
<comment type="caution">
    <text evidence="2">The sequence shown here is derived from an EMBL/GenBank/DDBJ whole genome shotgun (WGS) entry which is preliminary data.</text>
</comment>
<evidence type="ECO:0000313" key="2">
    <source>
        <dbReference type="EMBL" id="ERJ74508.1"/>
    </source>
</evidence>
<evidence type="ECO:0000313" key="3">
    <source>
        <dbReference type="Proteomes" id="UP000016660"/>
    </source>
</evidence>
<gene>
    <name evidence="2" type="ORF">HMPREF0653_02193</name>
</gene>
<reference evidence="2 3" key="1">
    <citation type="submission" date="2013-06" db="EMBL/GenBank/DDBJ databases">
        <authorList>
            <person name="Weinstock G."/>
            <person name="Sodergren E."/>
            <person name="Lobos E.A."/>
            <person name="Fulton L."/>
            <person name="Fulton R."/>
            <person name="Courtney L."/>
            <person name="Fronick C."/>
            <person name="O'Laughlin M."/>
            <person name="Godfrey J."/>
            <person name="Wilson R.M."/>
            <person name="Miner T."/>
            <person name="Farmer C."/>
            <person name="Delehaunty K."/>
            <person name="Cordes M."/>
            <person name="Minx P."/>
            <person name="Tomlinson C."/>
            <person name="Chen J."/>
            <person name="Wollam A."/>
            <person name="Pepin K.H."/>
            <person name="Bhonagiri V."/>
            <person name="Zhang X."/>
            <person name="Warren W."/>
            <person name="Mitreva M."/>
            <person name="Mardis E.R."/>
            <person name="Wilson R.K."/>
        </authorList>
    </citation>
    <scope>NUCLEOTIDE SEQUENCE [LARGE SCALE GENOMIC DNA]</scope>
    <source>
        <strain evidence="2 3">ATCC 29426</strain>
    </source>
</reference>
<sequence length="264" mass="30615">TPLQSIITCQKAAILHFEKEQKRKKRTMNKRLNFYCSTMLGIMLVIMMYTLYVTGEMFGRAWATTDIIYEAKEKVEKDKNYAKTAEYKQIMQHDKDVQMRGNMTNISLGVDLNSNPILVKNEKTGKQEKVWVTALDVVSAMPSMLQTTKNITFFGLIVLSVMMLVFSFKLISHFRNVENIFSLENLKLIKKLAYTTLAFYLLFWATTFVEVYYASKAFELQGRTIDYISSIDMPNGLFEVPLLFIIYEVFAIGVRMREENQLTV</sequence>
<feature type="transmembrane region" description="Helical" evidence="1">
    <location>
        <begin position="32"/>
        <end position="52"/>
    </location>
</feature>
<feature type="transmembrane region" description="Helical" evidence="1">
    <location>
        <begin position="192"/>
        <end position="215"/>
    </location>
</feature>
<name>A0ABN0NPX0_9BACT</name>
<accession>A0ABN0NPX0</accession>
<feature type="transmembrane region" description="Helical" evidence="1">
    <location>
        <begin position="235"/>
        <end position="254"/>
    </location>
</feature>
<keyword evidence="1" id="KW-0472">Membrane</keyword>
<protein>
    <recommendedName>
        <fullName evidence="4">DUF2975 domain-containing protein</fullName>
    </recommendedName>
</protein>
<evidence type="ECO:0000256" key="1">
    <source>
        <dbReference type="SAM" id="Phobius"/>
    </source>
</evidence>
<feature type="transmembrane region" description="Helical" evidence="1">
    <location>
        <begin position="151"/>
        <end position="171"/>
    </location>
</feature>
<dbReference type="EMBL" id="AWUY01000209">
    <property type="protein sequence ID" value="ERJ74508.1"/>
    <property type="molecule type" value="Genomic_DNA"/>
</dbReference>
<organism evidence="2 3">
    <name type="scientific">Prevotella disiens JCM 6334 = ATCC 29426</name>
    <dbReference type="NCBI Taxonomy" id="1235811"/>
    <lineage>
        <taxon>Bacteria</taxon>
        <taxon>Pseudomonadati</taxon>
        <taxon>Bacteroidota</taxon>
        <taxon>Bacteroidia</taxon>
        <taxon>Bacteroidales</taxon>
        <taxon>Prevotellaceae</taxon>
        <taxon>Prevotella</taxon>
    </lineage>
</organism>
<dbReference type="Proteomes" id="UP000016660">
    <property type="component" value="Unassembled WGS sequence"/>
</dbReference>
<dbReference type="RefSeq" id="WP_021670389.1">
    <property type="nucleotide sequence ID" value="NZ_KI259517.1"/>
</dbReference>
<proteinExistence type="predicted"/>
<feature type="non-terminal residue" evidence="2">
    <location>
        <position position="1"/>
    </location>
</feature>